<reference evidence="6" key="1">
    <citation type="submission" date="2021-03" db="EMBL/GenBank/DDBJ databases">
        <title>Complete Genome of Pseudoalteromonas xiamenensis STKMTI.2, a new potential marine bacterium producing anti-Vibrio compounds.</title>
        <authorList>
            <person name="Handayani D.P."/>
            <person name="Isnansetyo A."/>
            <person name="Istiqomah I."/>
            <person name="Jumina J."/>
        </authorList>
    </citation>
    <scope>NUCLEOTIDE SEQUENCE</scope>
    <source>
        <strain evidence="6">STKMTI.2</strain>
    </source>
</reference>
<dbReference type="Proteomes" id="UP000664904">
    <property type="component" value="Chromosome"/>
</dbReference>
<protein>
    <submittedName>
        <fullName evidence="6">Uncharacterized protein</fullName>
    </submittedName>
</protein>
<accession>A0A975DIH8</accession>
<evidence type="ECO:0000256" key="3">
    <source>
        <dbReference type="ARBA" id="ARBA00022969"/>
    </source>
</evidence>
<dbReference type="GO" id="GO:0090729">
    <property type="term" value="F:toxin activity"/>
    <property type="evidence" value="ECO:0007669"/>
    <property type="project" value="UniProtKB-KW"/>
</dbReference>
<dbReference type="KEGG" id="pxi:J5O05_05010"/>
<dbReference type="GO" id="GO:0030435">
    <property type="term" value="P:sporulation resulting in formation of a cellular spore"/>
    <property type="evidence" value="ECO:0007669"/>
    <property type="project" value="UniProtKB-KW"/>
</dbReference>
<keyword evidence="4" id="KW-0843">Virulence</keyword>
<feature type="chain" id="PRO_5037448101" evidence="5">
    <location>
        <begin position="25"/>
        <end position="331"/>
    </location>
</feature>
<gene>
    <name evidence="6" type="ORF">J5O05_05010</name>
</gene>
<evidence type="ECO:0000256" key="4">
    <source>
        <dbReference type="ARBA" id="ARBA00023026"/>
    </source>
</evidence>
<feature type="signal peptide" evidence="5">
    <location>
        <begin position="1"/>
        <end position="24"/>
    </location>
</feature>
<keyword evidence="2" id="KW-0800">Toxin</keyword>
<keyword evidence="5" id="KW-0732">Signal</keyword>
<dbReference type="InterPro" id="IPR036716">
    <property type="entry name" value="Pest_crys_N_sf"/>
</dbReference>
<comment type="similarity">
    <text evidence="1">Belongs to the delta endotoxin family.</text>
</comment>
<dbReference type="SUPFAM" id="SSF56849">
    <property type="entry name" value="delta-Endotoxin (insectocide), N-terminal domain"/>
    <property type="match status" value="1"/>
</dbReference>
<keyword evidence="3" id="KW-0749">Sporulation</keyword>
<dbReference type="RefSeq" id="WP_208843861.1">
    <property type="nucleotide sequence ID" value="NZ_CP072133.1"/>
</dbReference>
<dbReference type="EMBL" id="CP072133">
    <property type="protein sequence ID" value="QTH72239.1"/>
    <property type="molecule type" value="Genomic_DNA"/>
</dbReference>
<name>A0A975DIH8_9GAMM</name>
<organism evidence="6 7">
    <name type="scientific">Pseudoalteromonas xiamenensis</name>
    <dbReference type="NCBI Taxonomy" id="882626"/>
    <lineage>
        <taxon>Bacteria</taxon>
        <taxon>Pseudomonadati</taxon>
        <taxon>Pseudomonadota</taxon>
        <taxon>Gammaproteobacteria</taxon>
        <taxon>Alteromonadales</taxon>
        <taxon>Pseudoalteromonadaceae</taxon>
        <taxon>Pseudoalteromonas</taxon>
    </lineage>
</organism>
<keyword evidence="7" id="KW-1185">Reference proteome</keyword>
<evidence type="ECO:0000256" key="1">
    <source>
        <dbReference type="ARBA" id="ARBA00007819"/>
    </source>
</evidence>
<dbReference type="Gene3D" id="1.20.190.10">
    <property type="entry name" value="Pesticidal crystal protein, N-terminal domain"/>
    <property type="match status" value="1"/>
</dbReference>
<proteinExistence type="inferred from homology"/>
<evidence type="ECO:0000313" key="6">
    <source>
        <dbReference type="EMBL" id="QTH72239.1"/>
    </source>
</evidence>
<evidence type="ECO:0000313" key="7">
    <source>
        <dbReference type="Proteomes" id="UP000664904"/>
    </source>
</evidence>
<evidence type="ECO:0000256" key="5">
    <source>
        <dbReference type="SAM" id="SignalP"/>
    </source>
</evidence>
<dbReference type="AlphaFoldDB" id="A0A975DIH8"/>
<sequence length="331" mass="36370">MKNTFRLSSIASVVALAFSLNVAAAESAVSPVQHDVYLDNQEMSTMVVDPVTTSIVASWLLDQAKGAIASQAKSFIKNLLFGSGESTGPAIVRLHEEDLQKIENMITDVIITDAVYDAKSQLNGFGTTFEYYQDSLNSGRFDSAILSSLLNYVNTLRYHRAYDLGYNSNAYALTTSYSLMASLNVTVLTERYVNGYVSQSFVRSQAKAMASTLSSLGAAVDSKASKMGYVRTFGNGCWGTLSQDKEMHQMDVEAEQTFSIEGREVQPMAPQGCIVQALLPGKPYKTWDAEILGRLEAEELAYDYLTTVRTQYANEIKGENYSQILTKLNSL</sequence>
<evidence type="ECO:0000256" key="2">
    <source>
        <dbReference type="ARBA" id="ARBA00022656"/>
    </source>
</evidence>